<dbReference type="Proteomes" id="UP001448207">
    <property type="component" value="Unassembled WGS sequence"/>
</dbReference>
<evidence type="ECO:0000256" key="1">
    <source>
        <dbReference type="ARBA" id="ARBA00022723"/>
    </source>
</evidence>
<evidence type="ECO:0000256" key="4">
    <source>
        <dbReference type="SAM" id="MobiDB-lite"/>
    </source>
</evidence>
<proteinExistence type="predicted"/>
<sequence length="292" mass="32557">MFWASSSLSYFLLKDDIFFSQPPTHDLIQSSLALHQSLAFAAPSPLNIKQKTPSPNLSPVTSPSGLLYDHEPLFDGLEDLDLSQPNDSTVTNNTNLIADNDNTTTAPFKRLLNTTTAVTSSSSPSQSPSFSSSTPRPTVFESLTDTGVDWCRYCGTTESVNWRPGPWGKRTLCNKHGCDYKGYGLVSRLPRLDLSAFVNEPIQDRICPVIQEFCAICRSPGFTSDNLLVKCQGGCSRAYHQLCRSPIIGSHLFQDTRWYCSSACRVNRLKNRVVVDLPRNHLPLMIRNQKRH</sequence>
<evidence type="ECO:0000313" key="7">
    <source>
        <dbReference type="Proteomes" id="UP001448207"/>
    </source>
</evidence>
<feature type="region of interest" description="Disordered" evidence="4">
    <location>
        <begin position="116"/>
        <end position="138"/>
    </location>
</feature>
<feature type="domain" description="Zinc finger PHD-type" evidence="5">
    <location>
        <begin position="213"/>
        <end position="265"/>
    </location>
</feature>
<protein>
    <recommendedName>
        <fullName evidence="5">Zinc finger PHD-type domain-containing protein</fullName>
    </recommendedName>
</protein>
<comment type="caution">
    <text evidence="6">The sequence shown here is derived from an EMBL/GenBank/DDBJ whole genome shotgun (WGS) entry which is preliminary data.</text>
</comment>
<evidence type="ECO:0000256" key="2">
    <source>
        <dbReference type="ARBA" id="ARBA00022771"/>
    </source>
</evidence>
<dbReference type="InterPro" id="IPR011011">
    <property type="entry name" value="Znf_FYVE_PHD"/>
</dbReference>
<dbReference type="SUPFAM" id="SSF57903">
    <property type="entry name" value="FYVE/PHD zinc finger"/>
    <property type="match status" value="1"/>
</dbReference>
<evidence type="ECO:0000259" key="5">
    <source>
        <dbReference type="SMART" id="SM00249"/>
    </source>
</evidence>
<evidence type="ECO:0000313" key="6">
    <source>
        <dbReference type="EMBL" id="KAL0073988.1"/>
    </source>
</evidence>
<dbReference type="SMART" id="SM00249">
    <property type="entry name" value="PHD"/>
    <property type="match status" value="1"/>
</dbReference>
<dbReference type="Gene3D" id="3.30.50.10">
    <property type="entry name" value="Erythroid Transcription Factor GATA-1, subunit A"/>
    <property type="match status" value="1"/>
</dbReference>
<dbReference type="Gene3D" id="3.30.40.10">
    <property type="entry name" value="Zinc/RING finger domain, C3HC4 (zinc finger)"/>
    <property type="match status" value="1"/>
</dbReference>
<accession>A0ABR3AHZ7</accession>
<gene>
    <name evidence="6" type="ORF">J3Q64DRAFT_1649472</name>
</gene>
<keyword evidence="7" id="KW-1185">Reference proteome</keyword>
<reference evidence="6 7" key="1">
    <citation type="submission" date="2024-04" db="EMBL/GenBank/DDBJ databases">
        <title>Symmetric and asymmetric DNA N6-adenine methylation regulates different biological responses in Mucorales.</title>
        <authorList>
            <consortium name="Lawrence Berkeley National Laboratory"/>
            <person name="Lax C."/>
            <person name="Mondo S.J."/>
            <person name="Osorio-Concepcion M."/>
            <person name="Muszewska A."/>
            <person name="Corrochano-Luque M."/>
            <person name="Gutierrez G."/>
            <person name="Riley R."/>
            <person name="Lipzen A."/>
            <person name="Guo J."/>
            <person name="Hundley H."/>
            <person name="Amirebrahimi M."/>
            <person name="Ng V."/>
            <person name="Lorenzo-Gutierrez D."/>
            <person name="Binder U."/>
            <person name="Yang J."/>
            <person name="Song Y."/>
            <person name="Canovas D."/>
            <person name="Navarro E."/>
            <person name="Freitag M."/>
            <person name="Gabaldon T."/>
            <person name="Grigoriev I.V."/>
            <person name="Corrochano L.M."/>
            <person name="Nicolas F.E."/>
            <person name="Garre V."/>
        </authorList>
    </citation>
    <scope>NUCLEOTIDE SEQUENCE [LARGE SCALE GENOMIC DNA]</scope>
    <source>
        <strain evidence="6 7">L51</strain>
    </source>
</reference>
<dbReference type="EMBL" id="JBCLYO010000046">
    <property type="protein sequence ID" value="KAL0073988.1"/>
    <property type="molecule type" value="Genomic_DNA"/>
</dbReference>
<dbReference type="Pfam" id="PF00628">
    <property type="entry name" value="PHD"/>
    <property type="match status" value="1"/>
</dbReference>
<organism evidence="6 7">
    <name type="scientific">Phycomyces blakesleeanus</name>
    <dbReference type="NCBI Taxonomy" id="4837"/>
    <lineage>
        <taxon>Eukaryota</taxon>
        <taxon>Fungi</taxon>
        <taxon>Fungi incertae sedis</taxon>
        <taxon>Mucoromycota</taxon>
        <taxon>Mucoromycotina</taxon>
        <taxon>Mucoromycetes</taxon>
        <taxon>Mucorales</taxon>
        <taxon>Phycomycetaceae</taxon>
        <taxon>Phycomyces</taxon>
    </lineage>
</organism>
<keyword evidence="1" id="KW-0479">Metal-binding</keyword>
<dbReference type="InterPro" id="IPR013088">
    <property type="entry name" value="Znf_NHR/GATA"/>
</dbReference>
<dbReference type="InterPro" id="IPR013083">
    <property type="entry name" value="Znf_RING/FYVE/PHD"/>
</dbReference>
<dbReference type="InterPro" id="IPR001965">
    <property type="entry name" value="Znf_PHD"/>
</dbReference>
<dbReference type="InterPro" id="IPR019787">
    <property type="entry name" value="Znf_PHD-finger"/>
</dbReference>
<dbReference type="SUPFAM" id="SSF57716">
    <property type="entry name" value="Glucocorticoid receptor-like (DNA-binding domain)"/>
    <property type="match status" value="1"/>
</dbReference>
<keyword evidence="3" id="KW-0862">Zinc</keyword>
<name>A0ABR3AHZ7_PHYBL</name>
<keyword evidence="2" id="KW-0863">Zinc-finger</keyword>
<evidence type="ECO:0000256" key="3">
    <source>
        <dbReference type="ARBA" id="ARBA00022833"/>
    </source>
</evidence>